<dbReference type="GO" id="GO:0016887">
    <property type="term" value="F:ATP hydrolysis activity"/>
    <property type="evidence" value="ECO:0007669"/>
    <property type="project" value="InterPro"/>
</dbReference>
<dbReference type="InterPro" id="IPR027417">
    <property type="entry name" value="P-loop_NTPase"/>
</dbReference>
<evidence type="ECO:0000256" key="9">
    <source>
        <dbReference type="ARBA" id="ARBA00023136"/>
    </source>
</evidence>
<evidence type="ECO:0000259" key="10">
    <source>
        <dbReference type="PROSITE" id="PS50893"/>
    </source>
</evidence>
<reference evidence="11 12" key="1">
    <citation type="submission" date="2018-11" db="EMBL/GenBank/DDBJ databases">
        <title>Multidrug-resistant genes are associated with an 42-kb island TGI1 carrying a complex class 1 integron in a Trueperella pyogenes.</title>
        <authorList>
            <person name="Dong W."/>
        </authorList>
    </citation>
    <scope>NUCLEOTIDE SEQUENCE [LARGE SCALE GENOMIC DNA]</scope>
    <source>
        <strain evidence="11 12">TP4</strain>
    </source>
</reference>
<dbReference type="EMBL" id="CP033905">
    <property type="protein sequence ID" value="AZR07172.1"/>
    <property type="molecule type" value="Genomic_DNA"/>
</dbReference>
<dbReference type="FunFam" id="3.40.50.300:FF:000127">
    <property type="entry name" value="Ribose import ATP-binding protein RbsA"/>
    <property type="match status" value="1"/>
</dbReference>
<protein>
    <submittedName>
        <fullName evidence="11">Sugar ABC transporter ATP-binding protein</fullName>
    </submittedName>
</protein>
<evidence type="ECO:0000256" key="4">
    <source>
        <dbReference type="ARBA" id="ARBA00022597"/>
    </source>
</evidence>
<dbReference type="Proteomes" id="UP000275951">
    <property type="component" value="Chromosome"/>
</dbReference>
<keyword evidence="3" id="KW-1003">Cell membrane</keyword>
<evidence type="ECO:0000256" key="1">
    <source>
        <dbReference type="ARBA" id="ARBA00004202"/>
    </source>
</evidence>
<evidence type="ECO:0000256" key="2">
    <source>
        <dbReference type="ARBA" id="ARBA00022448"/>
    </source>
</evidence>
<dbReference type="Pfam" id="PF00005">
    <property type="entry name" value="ABC_tran"/>
    <property type="match status" value="2"/>
</dbReference>
<dbReference type="InterPro" id="IPR003593">
    <property type="entry name" value="AAA+_ATPase"/>
</dbReference>
<evidence type="ECO:0000256" key="6">
    <source>
        <dbReference type="ARBA" id="ARBA00022741"/>
    </source>
</evidence>
<dbReference type="AlphaFoldDB" id="A0A3Q9GKQ1"/>
<comment type="subcellular location">
    <subcellularLocation>
        <location evidence="1">Cell membrane</location>
        <topology evidence="1">Peripheral membrane protein</topology>
    </subcellularLocation>
</comment>
<name>A0A3Q9GKQ1_9ACTO</name>
<keyword evidence="9" id="KW-0472">Membrane</keyword>
<dbReference type="GO" id="GO:0005524">
    <property type="term" value="F:ATP binding"/>
    <property type="evidence" value="ECO:0007669"/>
    <property type="project" value="UniProtKB-KW"/>
</dbReference>
<evidence type="ECO:0000256" key="5">
    <source>
        <dbReference type="ARBA" id="ARBA00022737"/>
    </source>
</evidence>
<evidence type="ECO:0000313" key="11">
    <source>
        <dbReference type="EMBL" id="AZR07172.1"/>
    </source>
</evidence>
<sequence length="496" mass="52882">MLLEARSISKRYPGVQALDSVDFSLAAGQIHALVGENGAGKSTLMKILGGIVAADAGQILLDDQPVALSGPLAAQRAGIAFIHQELNLVADLSVAQNIYFGREPRRGPFIDDAAMTAGARELLARVGLDIDPTIRLGSLSVAGQQMVEIAKALSLDARILIMDEPTAALSQKEVDQLYQIVREFVADGERAVIYISHRLEEIQELCTQVTVLRDGALVASHPAAALTREEMIALMVGRKIDTTHRPGLRPAAGEPQLEVRNLSAGVVGDLSFSVHAGEIFGLAGLVGSGRTQAARAIVAADRKSGGDVVVNGRVLRATTVEQAVRGGIGYLSEDRKHYGLLLEQSVKQNVALPSLARWARRGVVDDARAEEVAKRAGKDLAIAMASVEQKVKNLSGGNQQKVVIAKWVARDCDVLIFDEPTRGVDVGAKEDIYRLMEKLAAQGKAIVVISSEIAELQRVAHRIGVMCQGRLTGILDNAAATQENIMDLATRFGAQA</sequence>
<evidence type="ECO:0000256" key="7">
    <source>
        <dbReference type="ARBA" id="ARBA00022840"/>
    </source>
</evidence>
<keyword evidence="2" id="KW-0813">Transport</keyword>
<dbReference type="SMART" id="SM00382">
    <property type="entry name" value="AAA"/>
    <property type="match status" value="2"/>
</dbReference>
<feature type="domain" description="ABC transporter" evidence="10">
    <location>
        <begin position="3"/>
        <end position="239"/>
    </location>
</feature>
<dbReference type="InterPro" id="IPR050107">
    <property type="entry name" value="ABC_carbohydrate_import_ATPase"/>
</dbReference>
<dbReference type="Gene3D" id="3.40.50.300">
    <property type="entry name" value="P-loop containing nucleotide triphosphate hydrolases"/>
    <property type="match status" value="2"/>
</dbReference>
<dbReference type="PANTHER" id="PTHR43790">
    <property type="entry name" value="CARBOHYDRATE TRANSPORT ATP-BINDING PROTEIN MG119-RELATED"/>
    <property type="match status" value="1"/>
</dbReference>
<dbReference type="SUPFAM" id="SSF52540">
    <property type="entry name" value="P-loop containing nucleoside triphosphate hydrolases"/>
    <property type="match status" value="2"/>
</dbReference>
<proteinExistence type="predicted"/>
<dbReference type="InterPro" id="IPR003439">
    <property type="entry name" value="ABC_transporter-like_ATP-bd"/>
</dbReference>
<gene>
    <name evidence="11" type="ORF">EBQ10_07605</name>
</gene>
<keyword evidence="6" id="KW-0547">Nucleotide-binding</keyword>
<feature type="domain" description="ABC transporter" evidence="10">
    <location>
        <begin position="252"/>
        <end position="493"/>
    </location>
</feature>
<dbReference type="RefSeq" id="WP_108726332.1">
    <property type="nucleotide sequence ID" value="NZ_CP029001.1"/>
</dbReference>
<dbReference type="CDD" id="cd03215">
    <property type="entry name" value="ABC_Carb_Monos_II"/>
    <property type="match status" value="1"/>
</dbReference>
<organism evidence="11 12">
    <name type="scientific">Trueperella pyogenes</name>
    <dbReference type="NCBI Taxonomy" id="1661"/>
    <lineage>
        <taxon>Bacteria</taxon>
        <taxon>Bacillati</taxon>
        <taxon>Actinomycetota</taxon>
        <taxon>Actinomycetes</taxon>
        <taxon>Actinomycetales</taxon>
        <taxon>Actinomycetaceae</taxon>
        <taxon>Trueperella</taxon>
    </lineage>
</organism>
<dbReference type="InterPro" id="IPR017871">
    <property type="entry name" value="ABC_transporter-like_CS"/>
</dbReference>
<keyword evidence="7 11" id="KW-0067">ATP-binding</keyword>
<keyword evidence="5" id="KW-0677">Repeat</keyword>
<dbReference type="PROSITE" id="PS00211">
    <property type="entry name" value="ABC_TRANSPORTER_1"/>
    <property type="match status" value="1"/>
</dbReference>
<dbReference type="PROSITE" id="PS50893">
    <property type="entry name" value="ABC_TRANSPORTER_2"/>
    <property type="match status" value="2"/>
</dbReference>
<accession>A0A3Q9GKQ1</accession>
<dbReference type="CDD" id="cd03216">
    <property type="entry name" value="ABC_Carb_Monos_I"/>
    <property type="match status" value="1"/>
</dbReference>
<evidence type="ECO:0000256" key="8">
    <source>
        <dbReference type="ARBA" id="ARBA00022967"/>
    </source>
</evidence>
<dbReference type="GO" id="GO:0005886">
    <property type="term" value="C:plasma membrane"/>
    <property type="evidence" value="ECO:0007669"/>
    <property type="project" value="UniProtKB-SubCell"/>
</dbReference>
<keyword evidence="8" id="KW-1278">Translocase</keyword>
<dbReference type="PANTHER" id="PTHR43790:SF3">
    <property type="entry name" value="D-ALLOSE IMPORT ATP-BINDING PROTEIN ALSA-RELATED"/>
    <property type="match status" value="1"/>
</dbReference>
<evidence type="ECO:0000256" key="3">
    <source>
        <dbReference type="ARBA" id="ARBA00022475"/>
    </source>
</evidence>
<keyword evidence="4" id="KW-0762">Sugar transport</keyword>
<evidence type="ECO:0000313" key="12">
    <source>
        <dbReference type="Proteomes" id="UP000275951"/>
    </source>
</evidence>